<reference evidence="3" key="1">
    <citation type="submission" date="2016-10" db="EMBL/GenBank/DDBJ databases">
        <authorList>
            <person name="Varghese N."/>
            <person name="Submissions S."/>
        </authorList>
    </citation>
    <scope>NUCLEOTIDE SEQUENCE [LARGE SCALE GENOMIC DNA]</scope>
    <source>
        <strain evidence="3">DSM 15719</strain>
    </source>
</reference>
<dbReference type="PANTHER" id="PTHR43617">
    <property type="entry name" value="L-AMINO ACID N-ACETYLTRANSFERASE"/>
    <property type="match status" value="1"/>
</dbReference>
<dbReference type="PROSITE" id="PS51186">
    <property type="entry name" value="GNAT"/>
    <property type="match status" value="1"/>
</dbReference>
<evidence type="ECO:0000259" key="1">
    <source>
        <dbReference type="PROSITE" id="PS51186"/>
    </source>
</evidence>
<accession>A0A1H9IQF6</accession>
<feature type="domain" description="N-acetyltransferase" evidence="1">
    <location>
        <begin position="21"/>
        <end position="190"/>
    </location>
</feature>
<dbReference type="InterPro" id="IPR016181">
    <property type="entry name" value="Acyl_CoA_acyltransferase"/>
</dbReference>
<keyword evidence="2" id="KW-0808">Transferase</keyword>
<protein>
    <submittedName>
        <fullName evidence="2">Spermine/spermidine N-acetyltransferase</fullName>
    </submittedName>
</protein>
<dbReference type="PANTHER" id="PTHR43617:SF33">
    <property type="entry name" value="SPORE COAT POLYSACCHARIDE BIOSYNTHESIS PROTEIN SPSD"/>
    <property type="match status" value="1"/>
</dbReference>
<dbReference type="Pfam" id="PF00583">
    <property type="entry name" value="Acetyltransf_1"/>
    <property type="match status" value="1"/>
</dbReference>
<keyword evidence="3" id="KW-1185">Reference proteome</keyword>
<sequence>MLFLILNFITQTHYFFIMSKIEIRIAALSDLESLQLIGKQTFTETFAAVNTAKNLSNYIAQSFNAQQVTKELTNPDSSFYLAIFDAKIIGYLKINFGSAQTELMNEHAMEIHRIYVLQEYHGEKVGQLFIDQVLEIAHQRQVEYIWLGVWEENYRALGFYAKNGFVEFDKHVFTLGDDIQTDLLLKLQIKK</sequence>
<dbReference type="Proteomes" id="UP000183658">
    <property type="component" value="Unassembled WGS sequence"/>
</dbReference>
<dbReference type="AlphaFoldDB" id="A0A1H9IQF6"/>
<dbReference type="EMBL" id="FOFZ01000004">
    <property type="protein sequence ID" value="SEQ76778.1"/>
    <property type="molecule type" value="Genomic_DNA"/>
</dbReference>
<dbReference type="Gene3D" id="3.40.630.30">
    <property type="match status" value="1"/>
</dbReference>
<name>A0A1H9IQF6_FLAFI</name>
<dbReference type="InterPro" id="IPR000182">
    <property type="entry name" value="GNAT_dom"/>
</dbReference>
<dbReference type="GO" id="GO:0016747">
    <property type="term" value="F:acyltransferase activity, transferring groups other than amino-acyl groups"/>
    <property type="evidence" value="ECO:0007669"/>
    <property type="project" value="InterPro"/>
</dbReference>
<evidence type="ECO:0000313" key="2">
    <source>
        <dbReference type="EMBL" id="SEQ76778.1"/>
    </source>
</evidence>
<evidence type="ECO:0000313" key="3">
    <source>
        <dbReference type="Proteomes" id="UP000183658"/>
    </source>
</evidence>
<organism evidence="2 3">
    <name type="scientific">Flavobacterium frigoris</name>
    <dbReference type="NCBI Taxonomy" id="229204"/>
    <lineage>
        <taxon>Bacteria</taxon>
        <taxon>Pseudomonadati</taxon>
        <taxon>Bacteroidota</taxon>
        <taxon>Flavobacteriia</taxon>
        <taxon>Flavobacteriales</taxon>
        <taxon>Flavobacteriaceae</taxon>
        <taxon>Flavobacterium</taxon>
    </lineage>
</organism>
<gene>
    <name evidence="2" type="ORF">SAMN05444355_10482</name>
</gene>
<dbReference type="InterPro" id="IPR050276">
    <property type="entry name" value="MshD_Acetyltransferase"/>
</dbReference>
<dbReference type="CDD" id="cd04301">
    <property type="entry name" value="NAT_SF"/>
    <property type="match status" value="1"/>
</dbReference>
<dbReference type="SUPFAM" id="SSF55729">
    <property type="entry name" value="Acyl-CoA N-acyltransferases (Nat)"/>
    <property type="match status" value="1"/>
</dbReference>
<proteinExistence type="predicted"/>